<reference evidence="2" key="2">
    <citation type="submission" date="2025-09" db="UniProtKB">
        <authorList>
            <consortium name="Ensembl"/>
        </authorList>
    </citation>
    <scope>IDENTIFICATION</scope>
</reference>
<dbReference type="InterPro" id="IPR001478">
    <property type="entry name" value="PDZ"/>
</dbReference>
<evidence type="ECO:0000313" key="3">
    <source>
        <dbReference type="Proteomes" id="UP000694388"/>
    </source>
</evidence>
<dbReference type="PANTHER" id="PTHR14063">
    <property type="entry name" value="PROTEIN LIN-7 HOMOLOG"/>
    <property type="match status" value="1"/>
</dbReference>
<evidence type="ECO:0000313" key="2">
    <source>
        <dbReference type="Ensembl" id="ENSEBUP00000012235.1"/>
    </source>
</evidence>
<dbReference type="Gene3D" id="2.30.42.10">
    <property type="match status" value="1"/>
</dbReference>
<dbReference type="AlphaFoldDB" id="A0A8C4QA07"/>
<sequence length="182" mass="20480">MAIQPSLGRSASEISYEGCVVQLPRYELPPPWIPKRERLRHPDYNNDLNRFLPRTVHLHKPPSGQLGFNIRGGRASQLGIYVSKVLRGSDSERVGLKEGDQVLVVNGTDFQDIDHAKAVQILKSATDITMKVRYFPYGERDFGYLCACTMVLSRAKTLSHVPPHLTPLQSPSGFRKQLERNA</sequence>
<reference evidence="2" key="1">
    <citation type="submission" date="2025-08" db="UniProtKB">
        <authorList>
            <consortium name="Ensembl"/>
        </authorList>
    </citation>
    <scope>IDENTIFICATION</scope>
</reference>
<dbReference type="Proteomes" id="UP000694388">
    <property type="component" value="Unplaced"/>
</dbReference>
<dbReference type="FunFam" id="2.30.42.10:FF:000087">
    <property type="entry name" value="Whirlin a"/>
    <property type="match status" value="1"/>
</dbReference>
<dbReference type="InterPro" id="IPR051109">
    <property type="entry name" value="MAM_complex_regulator"/>
</dbReference>
<organism evidence="2 3">
    <name type="scientific">Eptatretus burgeri</name>
    <name type="common">Inshore hagfish</name>
    <dbReference type="NCBI Taxonomy" id="7764"/>
    <lineage>
        <taxon>Eukaryota</taxon>
        <taxon>Metazoa</taxon>
        <taxon>Chordata</taxon>
        <taxon>Craniata</taxon>
        <taxon>Vertebrata</taxon>
        <taxon>Cyclostomata</taxon>
        <taxon>Myxini</taxon>
        <taxon>Myxiniformes</taxon>
        <taxon>Myxinidae</taxon>
        <taxon>Eptatretinae</taxon>
        <taxon>Eptatretus</taxon>
    </lineage>
</organism>
<feature type="domain" description="PDZ" evidence="1">
    <location>
        <begin position="55"/>
        <end position="125"/>
    </location>
</feature>
<proteinExistence type="predicted"/>
<dbReference type="CDD" id="cd06752">
    <property type="entry name" value="PDZ_PDZD11-like"/>
    <property type="match status" value="1"/>
</dbReference>
<dbReference type="PROSITE" id="PS50106">
    <property type="entry name" value="PDZ"/>
    <property type="match status" value="1"/>
</dbReference>
<keyword evidence="3" id="KW-1185">Reference proteome</keyword>
<accession>A0A8C4QA07</accession>
<evidence type="ECO:0000259" key="1">
    <source>
        <dbReference type="PROSITE" id="PS50106"/>
    </source>
</evidence>
<dbReference type="GeneTree" id="ENSGT00940000153222"/>
<dbReference type="SMART" id="SM00228">
    <property type="entry name" value="PDZ"/>
    <property type="match status" value="1"/>
</dbReference>
<dbReference type="SUPFAM" id="SSF50156">
    <property type="entry name" value="PDZ domain-like"/>
    <property type="match status" value="1"/>
</dbReference>
<name>A0A8C4QA07_EPTBU</name>
<protein>
    <submittedName>
        <fullName evidence="2">PDZ domain containing 11</fullName>
    </submittedName>
</protein>
<dbReference type="Pfam" id="PF00595">
    <property type="entry name" value="PDZ"/>
    <property type="match status" value="1"/>
</dbReference>
<dbReference type="Ensembl" id="ENSEBUT00000012811.1">
    <property type="protein sequence ID" value="ENSEBUP00000012235.1"/>
    <property type="gene ID" value="ENSEBUG00000007805.1"/>
</dbReference>
<dbReference type="InterPro" id="IPR036034">
    <property type="entry name" value="PDZ_sf"/>
</dbReference>